<organism evidence="7 8">
    <name type="scientific">Reinekea marina</name>
    <dbReference type="NCBI Taxonomy" id="1310421"/>
    <lineage>
        <taxon>Bacteria</taxon>
        <taxon>Pseudomonadati</taxon>
        <taxon>Pseudomonadota</taxon>
        <taxon>Gammaproteobacteria</taxon>
        <taxon>Oceanospirillales</taxon>
        <taxon>Saccharospirillaceae</taxon>
        <taxon>Reinekea</taxon>
    </lineage>
</organism>
<feature type="transmembrane region" description="Helical" evidence="5">
    <location>
        <begin position="168"/>
        <end position="195"/>
    </location>
</feature>
<evidence type="ECO:0000256" key="2">
    <source>
        <dbReference type="ARBA" id="ARBA00022692"/>
    </source>
</evidence>
<feature type="transmembrane region" description="Helical" evidence="5">
    <location>
        <begin position="31"/>
        <end position="51"/>
    </location>
</feature>
<feature type="transmembrane region" description="Helical" evidence="5">
    <location>
        <begin position="114"/>
        <end position="132"/>
    </location>
</feature>
<comment type="caution">
    <text evidence="7">The sequence shown here is derived from an EMBL/GenBank/DDBJ whole genome shotgun (WGS) entry which is preliminary data.</text>
</comment>
<proteinExistence type="predicted"/>
<evidence type="ECO:0000259" key="6">
    <source>
        <dbReference type="Pfam" id="PF04893"/>
    </source>
</evidence>
<evidence type="ECO:0000256" key="3">
    <source>
        <dbReference type="ARBA" id="ARBA00022989"/>
    </source>
</evidence>
<name>A0ABV7WPI8_9GAMM</name>
<keyword evidence="3 5" id="KW-1133">Transmembrane helix</keyword>
<feature type="transmembrane region" description="Helical" evidence="5">
    <location>
        <begin position="138"/>
        <end position="156"/>
    </location>
</feature>
<dbReference type="Proteomes" id="UP001595710">
    <property type="component" value="Unassembled WGS sequence"/>
</dbReference>
<dbReference type="Pfam" id="PF04893">
    <property type="entry name" value="Yip1"/>
    <property type="match status" value="1"/>
</dbReference>
<gene>
    <name evidence="7" type="ORF">ACFOND_01925</name>
</gene>
<evidence type="ECO:0000256" key="4">
    <source>
        <dbReference type="ARBA" id="ARBA00023136"/>
    </source>
</evidence>
<keyword evidence="4 5" id="KW-0472">Membrane</keyword>
<evidence type="ECO:0000256" key="1">
    <source>
        <dbReference type="ARBA" id="ARBA00004141"/>
    </source>
</evidence>
<comment type="subcellular location">
    <subcellularLocation>
        <location evidence="1">Membrane</location>
        <topology evidence="1">Multi-pass membrane protein</topology>
    </subcellularLocation>
</comment>
<keyword evidence="2 5" id="KW-0812">Transmembrane</keyword>
<keyword evidence="8" id="KW-1185">Reference proteome</keyword>
<evidence type="ECO:0000313" key="8">
    <source>
        <dbReference type="Proteomes" id="UP001595710"/>
    </source>
</evidence>
<evidence type="ECO:0000313" key="7">
    <source>
        <dbReference type="EMBL" id="MFC3700383.1"/>
    </source>
</evidence>
<accession>A0ABV7WPI8</accession>
<feature type="transmembrane region" description="Helical" evidence="5">
    <location>
        <begin position="71"/>
        <end position="93"/>
    </location>
</feature>
<feature type="domain" description="Yip1" evidence="6">
    <location>
        <begin position="8"/>
        <end position="185"/>
    </location>
</feature>
<dbReference type="InterPro" id="IPR006977">
    <property type="entry name" value="Yip1_dom"/>
</dbReference>
<sequence>MFMNHIVGIFSNPDNEWARIRDEKVTISQHCMTHTLVLALIPAICGFIGTTQVGWTVGSSDTVYTLTTQSAMVLCILFYGAMVTGVVVLGKFIDFLSVTYQDKTENTPLRGISLATYTSTPLFICGFAALYPVLWLDLILALAAIAYAVYLLYEGVPILMNIPKERGFVFASAIITVAMVMFVSLMALTVIVWALGVGPVYITH</sequence>
<evidence type="ECO:0000256" key="5">
    <source>
        <dbReference type="SAM" id="Phobius"/>
    </source>
</evidence>
<dbReference type="EMBL" id="JBHRYN010000004">
    <property type="protein sequence ID" value="MFC3700383.1"/>
    <property type="molecule type" value="Genomic_DNA"/>
</dbReference>
<reference evidence="8" key="1">
    <citation type="journal article" date="2019" name="Int. J. Syst. Evol. Microbiol.">
        <title>The Global Catalogue of Microorganisms (GCM) 10K type strain sequencing project: providing services to taxonomists for standard genome sequencing and annotation.</title>
        <authorList>
            <consortium name="The Broad Institute Genomics Platform"/>
            <consortium name="The Broad Institute Genome Sequencing Center for Infectious Disease"/>
            <person name="Wu L."/>
            <person name="Ma J."/>
        </authorList>
    </citation>
    <scope>NUCLEOTIDE SEQUENCE [LARGE SCALE GENOMIC DNA]</scope>
    <source>
        <strain evidence="8">CECT 8288</strain>
    </source>
</reference>
<protein>
    <submittedName>
        <fullName evidence="7">Yip1 family protein</fullName>
    </submittedName>
</protein>
<dbReference type="RefSeq" id="WP_290282171.1">
    <property type="nucleotide sequence ID" value="NZ_JAUFQI010000001.1"/>
</dbReference>